<sequence length="784" mass="83676">MANLSENPQWVDGIYQIETSDPVVGGPDGVSNRQAKELANRTRYLKKEQEKTGSDLATHAAAADPHTQYAPKANPTFTGTPKAPTPATDNNSQQVATTAFVKSVAATKLAKDQNGADIQDRELFNRNLGSSRAYSSSIPIGGSAGSWTTAEFIGWLESQGAFVHAYWACRGSWSYTHNKIISDTECGQIPLAGSVVEVMGQHDATTIRITTPSTTPAGLSDSANAQFTYIYNGVDYSPGWRRDYNTKNKPTATDVGALPEKAVAQAAAKLATPRTINGVPFDGSANIALTPANIGALPVAGTAAAATKLAVARKIAGVAFDGTADIDVNSQGIFSASLSIGNAVDLNTYTTPGLYHQAVNAQAASGKNYPEAQAGSLEVLKHAGITQVYRIYNNSRCYKRTQYSGAWSAWVLDYDTANKPTAADVGAITKADADNHYVRQGSSGVVYKNDDLAWNSPTGAYLKDNGGDASLIWHIGLNTGSTSAAQFHFNYANGGLKYRSARDNHGFERPWARIYTDQDKPTAADIGALPIAGTAVAATKLATSRKINGVEFDGSKDITLTPANLGLGEFNLTPVALLQFSSHLMQSLNFTAISNDTLEVVFEIRSHGRFVEVGKTLLFLLENNAVVIPGKSTSRYNPVGKFVVTSMTFPAGNNNQATIRIRYQNHGIQVGNSKTFRVAGFIYREVGCSWMGHISTSGASYNSYYMTLNKPVSVPNAPIVSSSYSSHYDFDDSLDSVTIGADNQPTSISAAMLGKNIVSFSVADTDIVSPRDTDMATIIVYDIK</sequence>
<dbReference type="GeneID" id="90770884"/>
<organism evidence="3 4">
    <name type="scientific">Pectobacterium parvum</name>
    <dbReference type="NCBI Taxonomy" id="2778550"/>
    <lineage>
        <taxon>Bacteria</taxon>
        <taxon>Pseudomonadati</taxon>
        <taxon>Pseudomonadota</taxon>
        <taxon>Gammaproteobacteria</taxon>
        <taxon>Enterobacterales</taxon>
        <taxon>Pectobacteriaceae</taxon>
        <taxon>Pectobacterium</taxon>
    </lineage>
</organism>
<keyword evidence="4" id="KW-1185">Reference proteome</keyword>
<evidence type="ECO:0000259" key="2">
    <source>
        <dbReference type="Pfam" id="PF12604"/>
    </source>
</evidence>
<proteinExistence type="predicted"/>
<comment type="caution">
    <text evidence="3">The sequence shown here is derived from an EMBL/GenBank/DDBJ whole genome shotgun (WGS) entry which is preliminary data.</text>
</comment>
<dbReference type="Proteomes" id="UP001617714">
    <property type="component" value="Unassembled WGS sequence"/>
</dbReference>
<accession>A0ABW8G050</accession>
<dbReference type="EMBL" id="JBIXKD010000015">
    <property type="protein sequence ID" value="MFJ5322465.1"/>
    <property type="molecule type" value="Genomic_DNA"/>
</dbReference>
<protein>
    <submittedName>
        <fullName evidence="3">Pyocin knob domain-containing protein</fullName>
    </submittedName>
</protein>
<dbReference type="InterPro" id="IPR022246">
    <property type="entry name" value="Phage_T7_Gp17_C"/>
</dbReference>
<feature type="region of interest" description="Disordered" evidence="1">
    <location>
        <begin position="48"/>
        <end position="93"/>
    </location>
</feature>
<dbReference type="Pfam" id="PF12604">
    <property type="entry name" value="gp37_C"/>
    <property type="match status" value="1"/>
</dbReference>
<feature type="domain" description="Bacteriophage T7 Gp17 C-terminal" evidence="2">
    <location>
        <begin position="446"/>
        <end position="510"/>
    </location>
</feature>
<dbReference type="CDD" id="cd19958">
    <property type="entry name" value="pyocin_knob"/>
    <property type="match status" value="1"/>
</dbReference>
<evidence type="ECO:0000313" key="3">
    <source>
        <dbReference type="EMBL" id="MFJ5322465.1"/>
    </source>
</evidence>
<evidence type="ECO:0000256" key="1">
    <source>
        <dbReference type="SAM" id="MobiDB-lite"/>
    </source>
</evidence>
<reference evidence="3 4" key="1">
    <citation type="submission" date="2024-10" db="EMBL/GenBank/DDBJ databases">
        <authorList>
            <person name="Lu C.-H."/>
        </authorList>
    </citation>
    <scope>NUCLEOTIDE SEQUENCE [LARGE SCALE GENOMIC DNA]</scope>
    <source>
        <strain evidence="3 4">22QBSP01-2</strain>
    </source>
</reference>
<evidence type="ECO:0000313" key="4">
    <source>
        <dbReference type="Proteomes" id="UP001617714"/>
    </source>
</evidence>
<gene>
    <name evidence="3" type="ORF">ACIPSN_14075</name>
</gene>
<name>A0ABW8G050_9GAMM</name>
<dbReference type="RefSeq" id="WP_230243076.1">
    <property type="nucleotide sequence ID" value="NZ_CP087392.1"/>
</dbReference>